<evidence type="ECO:0000256" key="2">
    <source>
        <dbReference type="SAM" id="MobiDB-lite"/>
    </source>
</evidence>
<dbReference type="Pfam" id="PF13920">
    <property type="entry name" value="zf-C3HC4_3"/>
    <property type="match status" value="1"/>
</dbReference>
<dbReference type="Gene3D" id="3.30.40.10">
    <property type="entry name" value="Zinc/RING finger domain, C3HC4 (zinc finger)"/>
    <property type="match status" value="1"/>
</dbReference>
<evidence type="ECO:0000313" key="5">
    <source>
        <dbReference type="Proteomes" id="UP000186601"/>
    </source>
</evidence>
<dbReference type="SMART" id="SM00184">
    <property type="entry name" value="RING"/>
    <property type="match status" value="1"/>
</dbReference>
<feature type="region of interest" description="Disordered" evidence="2">
    <location>
        <begin position="1"/>
        <end position="35"/>
    </location>
</feature>
<keyword evidence="1" id="KW-0479">Metal-binding</keyword>
<accession>A0A2R6NNS6</accession>
<name>A0A2R6NNS6_9APHY</name>
<dbReference type="CDD" id="cd16449">
    <property type="entry name" value="RING-HC"/>
    <property type="match status" value="1"/>
</dbReference>
<dbReference type="OrthoDB" id="1923159at2759"/>
<dbReference type="AlphaFoldDB" id="A0A2R6NNS6"/>
<dbReference type="InterPro" id="IPR001841">
    <property type="entry name" value="Znf_RING"/>
</dbReference>
<sequence length="293" mass="33651">MAPTTRSKQLNGASRRDTKPRRNVREDAAGSQEADFSDLNMIEGHLSGLKKSFRNVETEITALRQQNEILAKDLEEAQQAAEGVSQPRRGKRGGLTMPDMQKRINALRSQVAELERARKKDKRRLAKLQTREIQKDAEELQDQDEFEVGDSVDKMRKLLRRFHDLMLETPLEEGEECVICFTVMKLGSARSFPCEHVFCEDCTAQLAPGSEDVVCPHCRKVWDKRDLEVVRHTASTQWDALLEVAERWAKMDRRRETDTSEEEAEEEFIDDATDAGYERAFIWKVGLLTRAQI</sequence>
<feature type="domain" description="RING-type" evidence="3">
    <location>
        <begin position="177"/>
        <end position="219"/>
    </location>
</feature>
<evidence type="ECO:0000259" key="3">
    <source>
        <dbReference type="PROSITE" id="PS50089"/>
    </source>
</evidence>
<gene>
    <name evidence="4" type="ORF">PHLCEN_2v10615</name>
</gene>
<protein>
    <recommendedName>
        <fullName evidence="3">RING-type domain-containing protein</fullName>
    </recommendedName>
</protein>
<proteinExistence type="predicted"/>
<keyword evidence="1" id="KW-0862">Zinc</keyword>
<reference evidence="4 5" key="1">
    <citation type="submission" date="2018-02" db="EMBL/GenBank/DDBJ databases">
        <title>Genome sequence of the basidiomycete white-rot fungus Phlebia centrifuga.</title>
        <authorList>
            <person name="Granchi Z."/>
            <person name="Peng M."/>
            <person name="de Vries R.P."/>
            <person name="Hilden K."/>
            <person name="Makela M.R."/>
            <person name="Grigoriev I."/>
            <person name="Riley R."/>
        </authorList>
    </citation>
    <scope>NUCLEOTIDE SEQUENCE [LARGE SCALE GENOMIC DNA]</scope>
    <source>
        <strain evidence="4 5">FBCC195</strain>
    </source>
</reference>
<dbReference type="Proteomes" id="UP000186601">
    <property type="component" value="Unassembled WGS sequence"/>
</dbReference>
<evidence type="ECO:0000256" key="1">
    <source>
        <dbReference type="PROSITE-ProRule" id="PRU00175"/>
    </source>
</evidence>
<feature type="compositionally biased region" description="Polar residues" evidence="2">
    <location>
        <begin position="1"/>
        <end position="12"/>
    </location>
</feature>
<dbReference type="PROSITE" id="PS50089">
    <property type="entry name" value="ZF_RING_2"/>
    <property type="match status" value="1"/>
</dbReference>
<organism evidence="4 5">
    <name type="scientific">Hermanssonia centrifuga</name>
    <dbReference type="NCBI Taxonomy" id="98765"/>
    <lineage>
        <taxon>Eukaryota</taxon>
        <taxon>Fungi</taxon>
        <taxon>Dikarya</taxon>
        <taxon>Basidiomycota</taxon>
        <taxon>Agaricomycotina</taxon>
        <taxon>Agaricomycetes</taxon>
        <taxon>Polyporales</taxon>
        <taxon>Meruliaceae</taxon>
        <taxon>Hermanssonia</taxon>
    </lineage>
</organism>
<evidence type="ECO:0000313" key="4">
    <source>
        <dbReference type="EMBL" id="PSR73696.1"/>
    </source>
</evidence>
<dbReference type="STRING" id="98765.A0A2R6NNS6"/>
<dbReference type="InterPro" id="IPR013083">
    <property type="entry name" value="Znf_RING/FYVE/PHD"/>
</dbReference>
<comment type="caution">
    <text evidence="4">The sequence shown here is derived from an EMBL/GenBank/DDBJ whole genome shotgun (WGS) entry which is preliminary data.</text>
</comment>
<dbReference type="GO" id="GO:0008270">
    <property type="term" value="F:zinc ion binding"/>
    <property type="evidence" value="ECO:0007669"/>
    <property type="project" value="UniProtKB-KW"/>
</dbReference>
<dbReference type="EMBL" id="MLYV02001069">
    <property type="protein sequence ID" value="PSR73696.1"/>
    <property type="molecule type" value="Genomic_DNA"/>
</dbReference>
<dbReference type="SUPFAM" id="SSF57850">
    <property type="entry name" value="RING/U-box"/>
    <property type="match status" value="1"/>
</dbReference>
<keyword evidence="1" id="KW-0863">Zinc-finger</keyword>
<keyword evidence="5" id="KW-1185">Reference proteome</keyword>
<feature type="region of interest" description="Disordered" evidence="2">
    <location>
        <begin position="78"/>
        <end position="97"/>
    </location>
</feature>